<evidence type="ECO:0000313" key="2">
    <source>
        <dbReference type="EMBL" id="PPQ27905.1"/>
    </source>
</evidence>
<feature type="region of interest" description="Disordered" evidence="1">
    <location>
        <begin position="10"/>
        <end position="45"/>
    </location>
</feature>
<name>A0A2S6MZV1_RHOGL</name>
<dbReference type="EMBL" id="NHRY01000252">
    <property type="protein sequence ID" value="PPQ27905.1"/>
    <property type="molecule type" value="Genomic_DNA"/>
</dbReference>
<dbReference type="Proteomes" id="UP000239724">
    <property type="component" value="Unassembled WGS sequence"/>
</dbReference>
<feature type="compositionally biased region" description="Low complexity" evidence="1">
    <location>
        <begin position="10"/>
        <end position="26"/>
    </location>
</feature>
<proteinExistence type="predicted"/>
<evidence type="ECO:0000256" key="1">
    <source>
        <dbReference type="SAM" id="MobiDB-lite"/>
    </source>
</evidence>
<accession>A0A2S6MZV1</accession>
<reference evidence="2 3" key="1">
    <citation type="journal article" date="2018" name="Arch. Microbiol.">
        <title>New insights into the metabolic potential of the phototrophic purple bacterium Rhodopila globiformis DSM 161(T) from its draft genome sequence and evidence for a vanadium-dependent nitrogenase.</title>
        <authorList>
            <person name="Imhoff J.F."/>
            <person name="Rahn T."/>
            <person name="Kunzel S."/>
            <person name="Neulinger S.C."/>
        </authorList>
    </citation>
    <scope>NUCLEOTIDE SEQUENCE [LARGE SCALE GENOMIC DNA]</scope>
    <source>
        <strain evidence="2 3">DSM 161</strain>
    </source>
</reference>
<sequence length="129" mass="13522">MHHAIRAAFAAAGKAARGAGRQPGRATSPREPAPDKTTTVPASDADPARQAVQALEQHAFAPDDQTKVILSKDWLTLQSEVSTWEQKWAHAAPAGLAGIHGIRNDIAFANGALAHWIGPIGANPGIEPE</sequence>
<evidence type="ECO:0000313" key="3">
    <source>
        <dbReference type="Proteomes" id="UP000239724"/>
    </source>
</evidence>
<organism evidence="2 3">
    <name type="scientific">Rhodopila globiformis</name>
    <name type="common">Rhodopseudomonas globiformis</name>
    <dbReference type="NCBI Taxonomy" id="1071"/>
    <lineage>
        <taxon>Bacteria</taxon>
        <taxon>Pseudomonadati</taxon>
        <taxon>Pseudomonadota</taxon>
        <taxon>Alphaproteobacteria</taxon>
        <taxon>Acetobacterales</taxon>
        <taxon>Acetobacteraceae</taxon>
        <taxon>Rhodopila</taxon>
    </lineage>
</organism>
<gene>
    <name evidence="2" type="ORF">CCS01_26225</name>
</gene>
<comment type="caution">
    <text evidence="2">The sequence shown here is derived from an EMBL/GenBank/DDBJ whole genome shotgun (WGS) entry which is preliminary data.</text>
</comment>
<keyword evidence="3" id="KW-1185">Reference proteome</keyword>
<dbReference type="AlphaFoldDB" id="A0A2S6MZV1"/>
<dbReference type="RefSeq" id="WP_104521778.1">
    <property type="nucleotide sequence ID" value="NZ_NHRY01000252.1"/>
</dbReference>
<protein>
    <submittedName>
        <fullName evidence="2">Uncharacterized protein</fullName>
    </submittedName>
</protein>